<evidence type="ECO:0000313" key="6">
    <source>
        <dbReference type="Proteomes" id="UP000240381"/>
    </source>
</evidence>
<keyword evidence="4" id="KW-0472">Membrane</keyword>
<dbReference type="AlphaFoldDB" id="A0A2R6BEY7"/>
<keyword evidence="4" id="KW-0812">Transmembrane</keyword>
<dbReference type="Gene3D" id="3.60.20.10">
    <property type="entry name" value="Glutamine Phosphoribosylpyrophosphate, subunit 1, domain 1"/>
    <property type="match status" value="1"/>
</dbReference>
<dbReference type="SUPFAM" id="SSF56235">
    <property type="entry name" value="N-terminal nucleophile aminohydrolases (Ntn hydrolases)"/>
    <property type="match status" value="1"/>
</dbReference>
<name>A0A2R6BEY7_9ARCH</name>
<dbReference type="InterPro" id="IPR043147">
    <property type="entry name" value="Penicillin_amidase_A-knob"/>
</dbReference>
<dbReference type="InterPro" id="IPR043146">
    <property type="entry name" value="Penicillin_amidase_N_B-knob"/>
</dbReference>
<dbReference type="PIRSF" id="PIRSF001227">
    <property type="entry name" value="Pen_acylase"/>
    <property type="match status" value="1"/>
</dbReference>
<accession>A0A2R6BEY7</accession>
<gene>
    <name evidence="5" type="ORF">B9Q11_04675</name>
</gene>
<dbReference type="Gene3D" id="2.30.120.10">
    <property type="match status" value="1"/>
</dbReference>
<evidence type="ECO:0000256" key="2">
    <source>
        <dbReference type="ARBA" id="ARBA00022801"/>
    </source>
</evidence>
<comment type="similarity">
    <text evidence="1">Belongs to the peptidase S45 family.</text>
</comment>
<dbReference type="EMBL" id="NEXM01000067">
    <property type="protein sequence ID" value="PSN97201.1"/>
    <property type="molecule type" value="Genomic_DNA"/>
</dbReference>
<dbReference type="PANTHER" id="PTHR34218">
    <property type="entry name" value="PEPTIDASE S45 PENICILLIN AMIDASE"/>
    <property type="match status" value="1"/>
</dbReference>
<keyword evidence="2" id="KW-0378">Hydrolase</keyword>
<sequence>MAQSSARHVVHLFRPQIFYLKSKNSVVLRIAGVVTGVALVIVLILVGELTPLLVILNPQNGVERNAQNLVISNQSYSLPGLLHKVTVIQDVNGVYHIYASDDHDLFLGLGFIQAKNRLFQMELFALTGLGNLSQMLGSSYNGYDKFWSMVGAPLTAHTDWQRVLANATKNPLDNLTVVALEAYSQGVNDYIAYAERQHVLPFEFKLLGFKPFNWTPVDSFAIQELETTLEFGDDALKFALLYHVLGNETYALIPTFSPIQSYYYAGFQGAPNAYVLRMSEHTYPVNSTLASLAHQVLKEWDPPPFLPFAYPDTHSNEWVVSGNRTNTGKPILVGGPVLSFSLPAIWFQVQLVDPNYDVYGVVLPGAPVVVIGFNRYISWTLTDTQAISSGTFFWDQAVKDGKYYWNGSWQPVTLHVINGFKVNWTNLGPILAQNGTNALVMSWMGNLYSNDIGCLLEIMKAHNWEEFRSALRAWFAPFQNFAFADNSTIADISPAFYPIFNSTSGLPYNPGSIMPGDGQEYISGKIPFDMVPQVVNPKAGFIVSSNQRQVGPAYPYWFGNTMTFSPGFRAMLEVNYLETHPLVNVYDMMTLQSKNYTDYEAALTLPYILKDLSNSSDPLVLQALKQLRGWNYEMDANSSAASIWFFTYMYLFNETFITFFYKTGILPTYIDVFNVSGMGGSFPKTSGLSSLDVDLAHIIITGDAKPFSNLSLSTLLSRAVTEAMVHLKSYPNFTWGHFYGFYFPSILGVSSLSVGPLSRGGDYNTPNDASGGGPQSNWPAGGQSWVMVVSMENVSNSYGVYPGGQSENPASNLYSNYVSIWISGNYLPLYFIPSANQFPSSLKWTLLNFGERRELQEFFGFARFGKRARLLCVAYWLLVRACDNRFRFWSFTKKAHSRVRRAVSCGRAFYIACAFTAF</sequence>
<feature type="transmembrane region" description="Helical" evidence="4">
    <location>
        <begin position="26"/>
        <end position="47"/>
    </location>
</feature>
<dbReference type="GO" id="GO:0017000">
    <property type="term" value="P:antibiotic biosynthetic process"/>
    <property type="evidence" value="ECO:0007669"/>
    <property type="project" value="InterPro"/>
</dbReference>
<dbReference type="Proteomes" id="UP000240381">
    <property type="component" value="Unassembled WGS sequence"/>
</dbReference>
<dbReference type="PANTHER" id="PTHR34218:SF4">
    <property type="entry name" value="ACYL-HOMOSERINE LACTONE ACYLASE QUIP"/>
    <property type="match status" value="1"/>
</dbReference>
<evidence type="ECO:0000256" key="4">
    <source>
        <dbReference type="SAM" id="Phobius"/>
    </source>
</evidence>
<dbReference type="InterPro" id="IPR023343">
    <property type="entry name" value="Penicillin_amidase_dom1"/>
</dbReference>
<dbReference type="InterPro" id="IPR014395">
    <property type="entry name" value="Pen/GL7ACA/AHL_acylase"/>
</dbReference>
<reference evidence="5 6" key="1">
    <citation type="submission" date="2017-04" db="EMBL/GenBank/DDBJ databases">
        <title>Novel microbial lineages endemic to geothermal iron-oxide mats fill important gaps in the evolutionary history of Archaea.</title>
        <authorList>
            <person name="Jay Z.J."/>
            <person name="Beam J.P."/>
            <person name="Dlakic M."/>
            <person name="Rusch D.B."/>
            <person name="Kozubal M.A."/>
            <person name="Inskeep W.P."/>
        </authorList>
    </citation>
    <scope>NUCLEOTIDE SEQUENCE [LARGE SCALE GENOMIC DNA]</scope>
    <source>
        <strain evidence="5">ECH_B_SAG-F08</strain>
    </source>
</reference>
<protein>
    <recommendedName>
        <fullName evidence="7">Penicillin amidase</fullName>
    </recommendedName>
</protein>
<evidence type="ECO:0000313" key="5">
    <source>
        <dbReference type="EMBL" id="PSN97201.1"/>
    </source>
</evidence>
<organism evidence="5 6">
    <name type="scientific">Candidatus Marsarchaeota G2 archaeon ECH_B_SAG-F08</name>
    <dbReference type="NCBI Taxonomy" id="1978165"/>
    <lineage>
        <taxon>Archaea</taxon>
        <taxon>Candidatus Marsarchaeota</taxon>
        <taxon>Candidatus Marsarchaeota group 2</taxon>
    </lineage>
</organism>
<proteinExistence type="inferred from homology"/>
<dbReference type="GO" id="GO:0016811">
    <property type="term" value="F:hydrolase activity, acting on carbon-nitrogen (but not peptide) bonds, in linear amides"/>
    <property type="evidence" value="ECO:0007669"/>
    <property type="project" value="InterPro"/>
</dbReference>
<evidence type="ECO:0000256" key="3">
    <source>
        <dbReference type="ARBA" id="ARBA00023145"/>
    </source>
</evidence>
<dbReference type="Gene3D" id="1.10.1400.10">
    <property type="match status" value="1"/>
</dbReference>
<dbReference type="Pfam" id="PF01804">
    <property type="entry name" value="Penicil_amidase"/>
    <property type="match status" value="1"/>
</dbReference>
<evidence type="ECO:0008006" key="7">
    <source>
        <dbReference type="Google" id="ProtNLM"/>
    </source>
</evidence>
<keyword evidence="3" id="KW-0865">Zymogen</keyword>
<evidence type="ECO:0000256" key="1">
    <source>
        <dbReference type="ARBA" id="ARBA00006586"/>
    </source>
</evidence>
<dbReference type="InterPro" id="IPR002692">
    <property type="entry name" value="S45"/>
</dbReference>
<keyword evidence="4" id="KW-1133">Transmembrane helix</keyword>
<dbReference type="InterPro" id="IPR029055">
    <property type="entry name" value="Ntn_hydrolases_N"/>
</dbReference>
<dbReference type="Gene3D" id="1.10.439.10">
    <property type="entry name" value="Penicillin Amidohydrolase, domain 1"/>
    <property type="match status" value="1"/>
</dbReference>
<comment type="caution">
    <text evidence="5">The sequence shown here is derived from an EMBL/GenBank/DDBJ whole genome shotgun (WGS) entry which is preliminary data.</text>
</comment>